<protein>
    <recommendedName>
        <fullName evidence="16">Na(+)-translocating NADH-quinone reductase subunit C</fullName>
        <shortName evidence="16">Na(+)-NQR subunit C</shortName>
        <shortName evidence="16">Na(+)-translocating NQR subunit C</shortName>
        <ecNumber evidence="16">7.2.1.1</ecNumber>
    </recommendedName>
    <alternativeName>
        <fullName evidence="16">NQR complex subunit C</fullName>
    </alternativeName>
    <alternativeName>
        <fullName evidence="16">NQR-1 subunit C</fullName>
    </alternativeName>
</protein>
<dbReference type="InterPro" id="IPR010204">
    <property type="entry name" value="NqrC"/>
</dbReference>
<name>A0A1G7JMH8_9RHOB</name>
<evidence type="ECO:0000256" key="5">
    <source>
        <dbReference type="ARBA" id="ARBA00022630"/>
    </source>
</evidence>
<dbReference type="InterPro" id="IPR007329">
    <property type="entry name" value="FMN-bd"/>
</dbReference>
<evidence type="ECO:0000256" key="15">
    <source>
        <dbReference type="ARBA" id="ARBA00023201"/>
    </source>
</evidence>
<dbReference type="EC" id="7.2.1.1" evidence="16"/>
<keyword evidence="3" id="KW-0997">Cell inner membrane</keyword>
<evidence type="ECO:0000256" key="7">
    <source>
        <dbReference type="ARBA" id="ARBA00022692"/>
    </source>
</evidence>
<comment type="caution">
    <text evidence="16">Lacks conserved residue(s) required for the propagation of feature annotation.</text>
</comment>
<feature type="domain" description="FMN-binding" evidence="17">
    <location>
        <begin position="143"/>
        <end position="239"/>
    </location>
</feature>
<proteinExistence type="inferred from homology"/>
<dbReference type="AlphaFoldDB" id="A0A1G7JMH8"/>
<keyword evidence="5 16" id="KW-0285">Flavoprotein</keyword>
<comment type="catalytic activity">
    <reaction evidence="16">
        <text>a ubiquinone + n Na(+)(in) + NADH + H(+) = a ubiquinol + n Na(+)(out) + NAD(+)</text>
        <dbReference type="Rhea" id="RHEA:47748"/>
        <dbReference type="Rhea" id="RHEA-COMP:9565"/>
        <dbReference type="Rhea" id="RHEA-COMP:9566"/>
        <dbReference type="ChEBI" id="CHEBI:15378"/>
        <dbReference type="ChEBI" id="CHEBI:16389"/>
        <dbReference type="ChEBI" id="CHEBI:17976"/>
        <dbReference type="ChEBI" id="CHEBI:29101"/>
        <dbReference type="ChEBI" id="CHEBI:57540"/>
        <dbReference type="ChEBI" id="CHEBI:57945"/>
        <dbReference type="EC" id="7.2.1.1"/>
    </reaction>
</comment>
<comment type="subunit">
    <text evidence="16">Composed of six subunits; NqrA, NqrB, NqrC, NqrD, NqrE and NqrF.</text>
</comment>
<organism evidence="18 19">
    <name type="scientific">Limimaricola pyoseonensis</name>
    <dbReference type="NCBI Taxonomy" id="521013"/>
    <lineage>
        <taxon>Bacteria</taxon>
        <taxon>Pseudomonadati</taxon>
        <taxon>Pseudomonadota</taxon>
        <taxon>Alphaproteobacteria</taxon>
        <taxon>Rhodobacterales</taxon>
        <taxon>Paracoccaceae</taxon>
        <taxon>Limimaricola</taxon>
    </lineage>
</organism>
<dbReference type="HAMAP" id="MF_00427">
    <property type="entry name" value="NqrC"/>
    <property type="match status" value="1"/>
</dbReference>
<keyword evidence="15 16" id="KW-0739">Sodium transport</keyword>
<gene>
    <name evidence="16" type="primary">nqrC</name>
    <name evidence="18" type="ORF">SAMN04488567_3780</name>
</gene>
<comment type="function">
    <text evidence="16">NQR complex catalyzes the reduction of ubiquinone-1 to ubiquinol by two successive reactions, coupled with the transport of Na(+) ions from the cytoplasm to the periplasm. NqrA to NqrE are probably involved in the second step, the conversion of ubisemiquinone to ubiquinol.</text>
</comment>
<dbReference type="GO" id="GO:0010181">
    <property type="term" value="F:FMN binding"/>
    <property type="evidence" value="ECO:0007669"/>
    <property type="project" value="UniProtKB-UniRule"/>
</dbReference>
<feature type="transmembrane region" description="Helical" evidence="16">
    <location>
        <begin position="22"/>
        <end position="44"/>
    </location>
</feature>
<dbReference type="PANTHER" id="PTHR37838">
    <property type="entry name" value="NA(+)-TRANSLOCATING NADH-QUINONE REDUCTASE SUBUNIT C"/>
    <property type="match status" value="1"/>
</dbReference>
<evidence type="ECO:0000256" key="14">
    <source>
        <dbReference type="ARBA" id="ARBA00023136"/>
    </source>
</evidence>
<dbReference type="PANTHER" id="PTHR37838:SF1">
    <property type="entry name" value="NA(+)-TRANSLOCATING NADH-QUINONE REDUCTASE SUBUNIT C"/>
    <property type="match status" value="1"/>
</dbReference>
<keyword evidence="2 16" id="KW-1003">Cell membrane</keyword>
<accession>A0A1G7JMH8</accession>
<keyword evidence="13 16" id="KW-0830">Ubiquinone</keyword>
<evidence type="ECO:0000256" key="12">
    <source>
        <dbReference type="ARBA" id="ARBA00023065"/>
    </source>
</evidence>
<evidence type="ECO:0000256" key="11">
    <source>
        <dbReference type="ARBA" id="ARBA00023053"/>
    </source>
</evidence>
<keyword evidence="9 16" id="KW-1133">Transmembrane helix</keyword>
<dbReference type="EMBL" id="FNAT01000009">
    <property type="protein sequence ID" value="SDF25984.1"/>
    <property type="molecule type" value="Genomic_DNA"/>
</dbReference>
<evidence type="ECO:0000256" key="6">
    <source>
        <dbReference type="ARBA" id="ARBA00022643"/>
    </source>
</evidence>
<evidence type="ECO:0000256" key="2">
    <source>
        <dbReference type="ARBA" id="ARBA00022475"/>
    </source>
</evidence>
<dbReference type="Pfam" id="PF04205">
    <property type="entry name" value="FMN_bind"/>
    <property type="match status" value="1"/>
</dbReference>
<evidence type="ECO:0000256" key="1">
    <source>
        <dbReference type="ARBA" id="ARBA00022448"/>
    </source>
</evidence>
<comment type="similarity">
    <text evidence="16">Belongs to the NqrC family.</text>
</comment>
<dbReference type="GO" id="GO:0006814">
    <property type="term" value="P:sodium ion transport"/>
    <property type="evidence" value="ECO:0007669"/>
    <property type="project" value="UniProtKB-UniRule"/>
</dbReference>
<keyword evidence="7 16" id="KW-0812">Transmembrane</keyword>
<keyword evidence="10 16" id="KW-0520">NAD</keyword>
<evidence type="ECO:0000256" key="4">
    <source>
        <dbReference type="ARBA" id="ARBA00022553"/>
    </source>
</evidence>
<keyword evidence="12 16" id="KW-0406">Ion transport</keyword>
<keyword evidence="14 16" id="KW-0472">Membrane</keyword>
<comment type="subcellular location">
    <subcellularLocation>
        <location evidence="16">Cell membrane</location>
        <topology evidence="16">Single-pass membrane protein</topology>
    </subcellularLocation>
</comment>
<dbReference type="RefSeq" id="WP_090114580.1">
    <property type="nucleotide sequence ID" value="NZ_FNAT01000009.1"/>
</dbReference>
<evidence type="ECO:0000256" key="9">
    <source>
        <dbReference type="ARBA" id="ARBA00022989"/>
    </source>
</evidence>
<keyword evidence="11 16" id="KW-0915">Sodium</keyword>
<evidence type="ECO:0000256" key="10">
    <source>
        <dbReference type="ARBA" id="ARBA00023027"/>
    </source>
</evidence>
<reference evidence="19" key="1">
    <citation type="submission" date="2016-10" db="EMBL/GenBank/DDBJ databases">
        <authorList>
            <person name="Varghese N."/>
            <person name="Submissions S."/>
        </authorList>
    </citation>
    <scope>NUCLEOTIDE SEQUENCE [LARGE SCALE GENOMIC DNA]</scope>
    <source>
        <strain evidence="19">DSM 21424</strain>
    </source>
</reference>
<keyword evidence="19" id="KW-1185">Reference proteome</keyword>
<evidence type="ECO:0000256" key="8">
    <source>
        <dbReference type="ARBA" id="ARBA00022967"/>
    </source>
</evidence>
<dbReference type="STRING" id="521013.SAMN04488567_3780"/>
<dbReference type="GO" id="GO:0005886">
    <property type="term" value="C:plasma membrane"/>
    <property type="evidence" value="ECO:0007669"/>
    <property type="project" value="UniProtKB-SubCell"/>
</dbReference>
<evidence type="ECO:0000256" key="3">
    <source>
        <dbReference type="ARBA" id="ARBA00022519"/>
    </source>
</evidence>
<evidence type="ECO:0000313" key="18">
    <source>
        <dbReference type="EMBL" id="SDF25984.1"/>
    </source>
</evidence>
<dbReference type="GO" id="GO:0016655">
    <property type="term" value="F:oxidoreductase activity, acting on NAD(P)H, quinone or similar compound as acceptor"/>
    <property type="evidence" value="ECO:0007669"/>
    <property type="project" value="UniProtKB-UniRule"/>
</dbReference>
<dbReference type="Proteomes" id="UP000198922">
    <property type="component" value="Unassembled WGS sequence"/>
</dbReference>
<evidence type="ECO:0000259" key="17">
    <source>
        <dbReference type="SMART" id="SM00900"/>
    </source>
</evidence>
<dbReference type="SMART" id="SM00900">
    <property type="entry name" value="FMN_bind"/>
    <property type="match status" value="1"/>
</dbReference>
<evidence type="ECO:0000313" key="19">
    <source>
        <dbReference type="Proteomes" id="UP000198922"/>
    </source>
</evidence>
<keyword evidence="4 16" id="KW-0597">Phosphoprotein</keyword>
<keyword evidence="6 16" id="KW-0288">FMN</keyword>
<sequence length="253" mass="26868">MAETRGIWGRFLDRPNEDPVKAIGMAGIVALCAALVLSTTAILLRPLQEAHLEAARAARMEEMLDTLPGLRDLMREAGVDALETRLVALSDGRFVAVGDGAMEPVPEAEDIAGLGERPAVVPVHLLERDGRLALVVLPVSGQGYQSRIEALLALEPDLNTVAALAITAQGETPGLGTRITEPDWLALWPGREIADETGAIRIAVTRGDATGPHEVDGISGATRTGNGVANMVRFWMGPWGYGPFLDRLREGAA</sequence>
<feature type="modified residue" description="FMN phosphoryl threonine" evidence="16">
    <location>
        <position position="222"/>
    </location>
</feature>
<evidence type="ECO:0000256" key="13">
    <source>
        <dbReference type="ARBA" id="ARBA00023075"/>
    </source>
</evidence>
<keyword evidence="8 16" id="KW-1278">Translocase</keyword>
<dbReference type="OrthoDB" id="9786835at2"/>
<keyword evidence="1 16" id="KW-0813">Transport</keyword>
<comment type="cofactor">
    <cofactor evidence="16">
        <name>FMN</name>
        <dbReference type="ChEBI" id="CHEBI:58210"/>
    </cofactor>
</comment>
<evidence type="ECO:0000256" key="16">
    <source>
        <dbReference type="HAMAP-Rule" id="MF_00427"/>
    </source>
</evidence>